<organism evidence="3 4">
    <name type="scientific">Blastopirellula marina</name>
    <dbReference type="NCBI Taxonomy" id="124"/>
    <lineage>
        <taxon>Bacteria</taxon>
        <taxon>Pseudomonadati</taxon>
        <taxon>Planctomycetota</taxon>
        <taxon>Planctomycetia</taxon>
        <taxon>Pirellulales</taxon>
        <taxon>Pirellulaceae</taxon>
        <taxon>Blastopirellula</taxon>
    </lineage>
</organism>
<evidence type="ECO:0000313" key="3">
    <source>
        <dbReference type="EMBL" id="PQO29194.1"/>
    </source>
</evidence>
<dbReference type="PROSITE" id="PS51257">
    <property type="entry name" value="PROKAR_LIPOPROTEIN"/>
    <property type="match status" value="1"/>
</dbReference>
<accession>A0A2S8FB84</accession>
<dbReference type="OrthoDB" id="285633at2"/>
<feature type="signal peptide" evidence="2">
    <location>
        <begin position="1"/>
        <end position="21"/>
    </location>
</feature>
<dbReference type="RefSeq" id="WP_105355186.1">
    <property type="nucleotide sequence ID" value="NZ_PUIA01000042.1"/>
</dbReference>
<comment type="caution">
    <text evidence="3">The sequence shown here is derived from an EMBL/GenBank/DDBJ whole genome shotgun (WGS) entry which is preliminary data.</text>
</comment>
<feature type="chain" id="PRO_5015629525" description="Carboxypeptidase regulatory-like domain-containing protein" evidence="2">
    <location>
        <begin position="22"/>
        <end position="134"/>
    </location>
</feature>
<feature type="region of interest" description="Disordered" evidence="1">
    <location>
        <begin position="76"/>
        <end position="97"/>
    </location>
</feature>
<dbReference type="AlphaFoldDB" id="A0A2S8FB84"/>
<gene>
    <name evidence="3" type="ORF">C5Y96_15720</name>
</gene>
<keyword evidence="2" id="KW-0732">Signal</keyword>
<evidence type="ECO:0000313" key="4">
    <source>
        <dbReference type="Proteomes" id="UP000240009"/>
    </source>
</evidence>
<dbReference type="Proteomes" id="UP000240009">
    <property type="component" value="Unassembled WGS sequence"/>
</dbReference>
<proteinExistence type="predicted"/>
<reference evidence="3 4" key="1">
    <citation type="submission" date="2018-02" db="EMBL/GenBank/DDBJ databases">
        <title>Comparative genomes isolates from brazilian mangrove.</title>
        <authorList>
            <person name="Araujo J.E."/>
            <person name="Taketani R.G."/>
            <person name="Silva M.C.P."/>
            <person name="Loureco M.V."/>
            <person name="Andreote F.D."/>
        </authorList>
    </citation>
    <scope>NUCLEOTIDE SEQUENCE [LARGE SCALE GENOMIC DNA]</scope>
    <source>
        <strain evidence="3 4">HEX-2 MGV</strain>
    </source>
</reference>
<evidence type="ECO:0000256" key="1">
    <source>
        <dbReference type="SAM" id="MobiDB-lite"/>
    </source>
</evidence>
<name>A0A2S8FB84_9BACT</name>
<protein>
    <recommendedName>
        <fullName evidence="5">Carboxypeptidase regulatory-like domain-containing protein</fullName>
    </recommendedName>
</protein>
<sequence>MTFYRIAAICCCLLPLLIGCADSKSELKGTVTYKGTPLNSGSILFQCDAGPVESVDIQGDGTYVISGLPKGSAKISVQVSKPPQPGPDGVITNEPGTYEPNPVLIPQKYASVDTSGLTVDIQESQQTFDIALPE</sequence>
<evidence type="ECO:0008006" key="5">
    <source>
        <dbReference type="Google" id="ProtNLM"/>
    </source>
</evidence>
<evidence type="ECO:0000256" key="2">
    <source>
        <dbReference type="SAM" id="SignalP"/>
    </source>
</evidence>
<dbReference type="EMBL" id="PUIA01000042">
    <property type="protein sequence ID" value="PQO29194.1"/>
    <property type="molecule type" value="Genomic_DNA"/>
</dbReference>